<dbReference type="InterPro" id="IPR051494">
    <property type="entry name" value="BSD_domain-containing"/>
</dbReference>
<dbReference type="Pfam" id="PF03909">
    <property type="entry name" value="BSD"/>
    <property type="match status" value="1"/>
</dbReference>
<reference evidence="3" key="2">
    <citation type="journal article" date="2022" name="Res Sq">
        <title>Comparative Genomics Reveals Insights into the Divergent Evolution of Astigmatic Mites and Household Pest Adaptations.</title>
        <authorList>
            <person name="Xiong Q."/>
            <person name="Wan A.T.-Y."/>
            <person name="Liu X.-Y."/>
            <person name="Fung C.S.-H."/>
            <person name="Xiao X."/>
            <person name="Malainual N."/>
            <person name="Hou J."/>
            <person name="Wang L."/>
            <person name="Wang M."/>
            <person name="Yang K."/>
            <person name="Cui Y."/>
            <person name="Leung E."/>
            <person name="Nong W."/>
            <person name="Shin S.-K."/>
            <person name="Au S."/>
            <person name="Jeong K.Y."/>
            <person name="Chew F.T."/>
            <person name="Hui J."/>
            <person name="Leung T.F."/>
            <person name="Tungtrongchitr A."/>
            <person name="Zhong N."/>
            <person name="Liu Z."/>
            <person name="Tsui S."/>
        </authorList>
    </citation>
    <scope>NUCLEOTIDE SEQUENCE</scope>
    <source>
        <strain evidence="3">Derf</strain>
        <tissue evidence="3">Whole organism</tissue>
    </source>
</reference>
<dbReference type="InterPro" id="IPR005607">
    <property type="entry name" value="BSD_dom"/>
</dbReference>
<keyword evidence="4" id="KW-1185">Reference proteome</keyword>
<reference evidence="3" key="1">
    <citation type="submission" date="2013-05" db="EMBL/GenBank/DDBJ databases">
        <authorList>
            <person name="Yim A.K.Y."/>
            <person name="Chan T.F."/>
            <person name="Ji K.M."/>
            <person name="Liu X.Y."/>
            <person name="Zhou J.W."/>
            <person name="Li R.Q."/>
            <person name="Yang K.Y."/>
            <person name="Li J."/>
            <person name="Li M."/>
            <person name="Law P.T.W."/>
            <person name="Wu Y.L."/>
            <person name="Cai Z.L."/>
            <person name="Qin H."/>
            <person name="Bao Y."/>
            <person name="Leung R.K.K."/>
            <person name="Ng P.K.S."/>
            <person name="Zou J."/>
            <person name="Zhong X.J."/>
            <person name="Ran P.X."/>
            <person name="Zhong N.S."/>
            <person name="Liu Z.G."/>
            <person name="Tsui S.K.W."/>
        </authorList>
    </citation>
    <scope>NUCLEOTIDE SEQUENCE</scope>
    <source>
        <strain evidence="3">Derf</strain>
        <tissue evidence="3">Whole organism</tissue>
    </source>
</reference>
<dbReference type="GO" id="GO:0005794">
    <property type="term" value="C:Golgi apparatus"/>
    <property type="evidence" value="ECO:0007669"/>
    <property type="project" value="TreeGrafter"/>
</dbReference>
<dbReference type="SMART" id="SM00751">
    <property type="entry name" value="BSD"/>
    <property type="match status" value="1"/>
</dbReference>
<dbReference type="PANTHER" id="PTHR16019:SF6">
    <property type="entry name" value="SYNAPSE-ASSOCIATED PROTEIN 1"/>
    <property type="match status" value="1"/>
</dbReference>
<dbReference type="SUPFAM" id="SSF140383">
    <property type="entry name" value="BSD domain-like"/>
    <property type="match status" value="1"/>
</dbReference>
<proteinExistence type="predicted"/>
<dbReference type="PANTHER" id="PTHR16019">
    <property type="entry name" value="SYNAPSE-ASSOCIATED PROTEIN"/>
    <property type="match status" value="1"/>
</dbReference>
<dbReference type="InterPro" id="IPR035925">
    <property type="entry name" value="BSD_dom_sf"/>
</dbReference>
<sequence>MDFFSNILKNTVNKAETLGKAATAAVNSTLNPTGSNTTTTTTTGNDEQNDNNTTYEQQQQQEDVNNVDVNYSDDQTYTTTAAAYATEELLNMDEKSSAAAFNYAETSQKAIESAKYFGNFIANVASKAGQTVTATAKQLKSTVENVGLMQDFTKEQQEFIKEHGGKTDLAEPPWIGCDDEEKVKVEILSLSQDKRNFVRSPPAGVEFPFDMNDSYPVALALLREDPELAKMRYEIVPKLVNEETFWKNYFYRVSLIKQDPNLASNNLGIGNNGSGGGGGGGTGKASGWGSSKSSSSEGPDDPNDQIETMGETEFISDTFQNSNISVDDVRQDMYKLGIHTNDDIDEELAKDLQEFDFVSNNETGKKFVKENEPSNKCLFFQQQQQQQQKCLLSSLSLINDQLMLINICCSDLYFRISFGLFSAVIIVGDVGSDCSSPLLVLDFFAPKRNGDNEWLRRTFERFEYRFRLRFDVRCGCCLPCCN</sequence>
<feature type="compositionally biased region" description="Gly residues" evidence="1">
    <location>
        <begin position="273"/>
        <end position="286"/>
    </location>
</feature>
<dbReference type="GO" id="GO:0005634">
    <property type="term" value="C:nucleus"/>
    <property type="evidence" value="ECO:0007669"/>
    <property type="project" value="TreeGrafter"/>
</dbReference>
<name>A0A922HVF1_DERFA</name>
<evidence type="ECO:0000313" key="4">
    <source>
        <dbReference type="Proteomes" id="UP000790347"/>
    </source>
</evidence>
<comment type="caution">
    <text evidence="3">The sequence shown here is derived from an EMBL/GenBank/DDBJ whole genome shotgun (WGS) entry which is preliminary data.</text>
</comment>
<dbReference type="Proteomes" id="UP000790347">
    <property type="component" value="Unassembled WGS sequence"/>
</dbReference>
<dbReference type="PROSITE" id="PS50858">
    <property type="entry name" value="BSD"/>
    <property type="match status" value="1"/>
</dbReference>
<evidence type="ECO:0000256" key="1">
    <source>
        <dbReference type="SAM" id="MobiDB-lite"/>
    </source>
</evidence>
<dbReference type="AlphaFoldDB" id="A0A922HVF1"/>
<gene>
    <name evidence="3" type="primary">SYAP1</name>
    <name evidence="3" type="ORF">DERF_010193</name>
</gene>
<accession>A0A922HVF1</accession>
<protein>
    <submittedName>
        <fullName evidence="3">Synapse-associated protein 1</fullName>
    </submittedName>
</protein>
<dbReference type="GO" id="GO:0048172">
    <property type="term" value="P:regulation of short-term neuronal synaptic plasticity"/>
    <property type="evidence" value="ECO:0007669"/>
    <property type="project" value="TreeGrafter"/>
</dbReference>
<feature type="compositionally biased region" description="Low complexity" evidence="1">
    <location>
        <begin position="287"/>
        <end position="297"/>
    </location>
</feature>
<feature type="region of interest" description="Disordered" evidence="1">
    <location>
        <begin position="273"/>
        <end position="307"/>
    </location>
</feature>
<organism evidence="3 4">
    <name type="scientific">Dermatophagoides farinae</name>
    <name type="common">American house dust mite</name>
    <dbReference type="NCBI Taxonomy" id="6954"/>
    <lineage>
        <taxon>Eukaryota</taxon>
        <taxon>Metazoa</taxon>
        <taxon>Ecdysozoa</taxon>
        <taxon>Arthropoda</taxon>
        <taxon>Chelicerata</taxon>
        <taxon>Arachnida</taxon>
        <taxon>Acari</taxon>
        <taxon>Acariformes</taxon>
        <taxon>Sarcoptiformes</taxon>
        <taxon>Astigmata</taxon>
        <taxon>Psoroptidia</taxon>
        <taxon>Analgoidea</taxon>
        <taxon>Pyroglyphidae</taxon>
        <taxon>Dermatophagoidinae</taxon>
        <taxon>Dermatophagoides</taxon>
    </lineage>
</organism>
<feature type="domain" description="BSD" evidence="2">
    <location>
        <begin position="203"/>
        <end position="257"/>
    </location>
</feature>
<evidence type="ECO:0000259" key="2">
    <source>
        <dbReference type="PROSITE" id="PS50858"/>
    </source>
</evidence>
<dbReference type="GO" id="GO:0045202">
    <property type="term" value="C:synapse"/>
    <property type="evidence" value="ECO:0007669"/>
    <property type="project" value="TreeGrafter"/>
</dbReference>
<dbReference type="EMBL" id="ASGP02000004">
    <property type="protein sequence ID" value="KAH9511760.1"/>
    <property type="molecule type" value="Genomic_DNA"/>
</dbReference>
<dbReference type="GO" id="GO:0038203">
    <property type="term" value="P:TORC2 signaling"/>
    <property type="evidence" value="ECO:0007669"/>
    <property type="project" value="TreeGrafter"/>
</dbReference>
<evidence type="ECO:0000313" key="3">
    <source>
        <dbReference type="EMBL" id="KAH9511760.1"/>
    </source>
</evidence>
<feature type="region of interest" description="Disordered" evidence="1">
    <location>
        <begin position="28"/>
        <end position="55"/>
    </location>
</feature>
<dbReference type="Gene3D" id="1.10.3970.10">
    <property type="entry name" value="BSD domain"/>
    <property type="match status" value="1"/>
</dbReference>